<protein>
    <recommendedName>
        <fullName evidence="7">Peroxisomal membrane protein 11C</fullName>
    </recommendedName>
</protein>
<dbReference type="InterPro" id="IPR026510">
    <property type="entry name" value="PEX11C_met"/>
</dbReference>
<dbReference type="PANTHER" id="PTHR20990">
    <property type="entry name" value="PEROXISOMAL BIOGENESIS FACTOR 11"/>
    <property type="match status" value="1"/>
</dbReference>
<keyword evidence="4" id="KW-0812">Transmembrane</keyword>
<evidence type="ECO:0000256" key="2">
    <source>
        <dbReference type="ARBA" id="ARBA00023140"/>
    </source>
</evidence>
<gene>
    <name evidence="5" type="ORF">NEZAVI_LOCUS12982</name>
</gene>
<dbReference type="OrthoDB" id="10005898at2759"/>
<dbReference type="Proteomes" id="UP001152798">
    <property type="component" value="Chromosome 6"/>
</dbReference>
<keyword evidence="1 4" id="KW-0472">Membrane</keyword>
<name>A0A9P0MV43_NEZVI</name>
<reference evidence="5" key="1">
    <citation type="submission" date="2022-01" db="EMBL/GenBank/DDBJ databases">
        <authorList>
            <person name="King R."/>
        </authorList>
    </citation>
    <scope>NUCLEOTIDE SEQUENCE</scope>
</reference>
<organism evidence="5 6">
    <name type="scientific">Nezara viridula</name>
    <name type="common">Southern green stink bug</name>
    <name type="synonym">Cimex viridulus</name>
    <dbReference type="NCBI Taxonomy" id="85310"/>
    <lineage>
        <taxon>Eukaryota</taxon>
        <taxon>Metazoa</taxon>
        <taxon>Ecdysozoa</taxon>
        <taxon>Arthropoda</taxon>
        <taxon>Hexapoda</taxon>
        <taxon>Insecta</taxon>
        <taxon>Pterygota</taxon>
        <taxon>Neoptera</taxon>
        <taxon>Paraneoptera</taxon>
        <taxon>Hemiptera</taxon>
        <taxon>Heteroptera</taxon>
        <taxon>Panheteroptera</taxon>
        <taxon>Pentatomomorpha</taxon>
        <taxon>Pentatomoidea</taxon>
        <taxon>Pentatomidae</taxon>
        <taxon>Pentatominae</taxon>
        <taxon>Nezara</taxon>
    </lineage>
</organism>
<dbReference type="PANTHER" id="PTHR20990:SF1">
    <property type="entry name" value="PEROXISOMAL MEMBRANE PROTEIN 11C"/>
    <property type="match status" value="1"/>
</dbReference>
<dbReference type="Pfam" id="PF05648">
    <property type="entry name" value="PEX11"/>
    <property type="match status" value="1"/>
</dbReference>
<keyword evidence="2" id="KW-0576">Peroxisome</keyword>
<dbReference type="AlphaFoldDB" id="A0A9P0MV43"/>
<keyword evidence="4" id="KW-1133">Transmembrane helix</keyword>
<dbReference type="GO" id="GO:0005778">
    <property type="term" value="C:peroxisomal membrane"/>
    <property type="evidence" value="ECO:0007669"/>
    <property type="project" value="UniProtKB-SubCell"/>
</dbReference>
<evidence type="ECO:0000256" key="4">
    <source>
        <dbReference type="SAM" id="Phobius"/>
    </source>
</evidence>
<evidence type="ECO:0000256" key="1">
    <source>
        <dbReference type="ARBA" id="ARBA00023136"/>
    </source>
</evidence>
<proteinExistence type="predicted"/>
<feature type="transmembrane region" description="Helical" evidence="4">
    <location>
        <begin position="119"/>
        <end position="139"/>
    </location>
</feature>
<dbReference type="InterPro" id="IPR008733">
    <property type="entry name" value="PEX11"/>
</dbReference>
<keyword evidence="6" id="KW-1185">Reference proteome</keyword>
<sequence length="223" mass="25649">MKLQKYADYVDTYGGRDRIMRILYYSSQLVGGLTTSDKLAQKLDILSDQINSCRTVMRLFDDAPMLCYTLSYGLGKEDPDRLMRFCGLAVNLLDQVYYPLEHVAWAADCKLLKIKSDPWWTASTICWALSMYFMIFKSLRYFMLLRNLKSLVKPSHLNSGETVFRRLRQAQLSELLTATRCSLDLIHAVHWLPTGFLWAGKLRQWHIGLLGVASSLISIYQSA</sequence>
<evidence type="ECO:0000313" key="5">
    <source>
        <dbReference type="EMBL" id="CAH1404606.1"/>
    </source>
</evidence>
<dbReference type="EMBL" id="OV725082">
    <property type="protein sequence ID" value="CAH1404606.1"/>
    <property type="molecule type" value="Genomic_DNA"/>
</dbReference>
<accession>A0A9P0MV43</accession>
<evidence type="ECO:0008006" key="7">
    <source>
        <dbReference type="Google" id="ProtNLM"/>
    </source>
</evidence>
<comment type="subcellular location">
    <subcellularLocation>
        <location evidence="3">Peroxisome membrane</location>
    </subcellularLocation>
</comment>
<evidence type="ECO:0000256" key="3">
    <source>
        <dbReference type="ARBA" id="ARBA00046271"/>
    </source>
</evidence>
<evidence type="ECO:0000313" key="6">
    <source>
        <dbReference type="Proteomes" id="UP001152798"/>
    </source>
</evidence>
<dbReference type="GO" id="GO:0016559">
    <property type="term" value="P:peroxisome fission"/>
    <property type="evidence" value="ECO:0007669"/>
    <property type="project" value="InterPro"/>
</dbReference>